<dbReference type="EC" id="1.7.1.17" evidence="6"/>
<dbReference type="Proteomes" id="UP000467637">
    <property type="component" value="Unassembled WGS sequence"/>
</dbReference>
<dbReference type="PANTHER" id="PTHR43741">
    <property type="entry name" value="FMN-DEPENDENT NADH-AZOREDUCTASE 1"/>
    <property type="match status" value="1"/>
</dbReference>
<evidence type="ECO:0000313" key="9">
    <source>
        <dbReference type="Proteomes" id="UP000467637"/>
    </source>
</evidence>
<evidence type="ECO:0000256" key="2">
    <source>
        <dbReference type="ARBA" id="ARBA00022643"/>
    </source>
</evidence>
<evidence type="ECO:0000256" key="6">
    <source>
        <dbReference type="HAMAP-Rule" id="MF_01216"/>
    </source>
</evidence>
<dbReference type="NCBIfam" id="NF010075">
    <property type="entry name" value="PRK13556.1"/>
    <property type="match status" value="1"/>
</dbReference>
<proteinExistence type="inferred from homology"/>
<accession>A0ABW9U790</accession>
<feature type="binding site" evidence="6">
    <location>
        <begin position="102"/>
        <end position="105"/>
    </location>
    <ligand>
        <name>FMN</name>
        <dbReference type="ChEBI" id="CHEBI:58210"/>
    </ligand>
</feature>
<comment type="function">
    <text evidence="6">Quinone reductase that provides resistance to thiol-specific stress caused by electrophilic quinones.</text>
</comment>
<feature type="binding site" evidence="6">
    <location>
        <begin position="17"/>
        <end position="19"/>
    </location>
    <ligand>
        <name>FMN</name>
        <dbReference type="ChEBI" id="CHEBI:58210"/>
    </ligand>
</feature>
<evidence type="ECO:0000256" key="5">
    <source>
        <dbReference type="ARBA" id="ARBA00048542"/>
    </source>
</evidence>
<sequence>MATVLYITAHPLDPEESFSLAVGKEFIEAYREANPRDEVIHLDLYKENIPQIDADVLRGWGKLRSGLSFDQLSDAEKSKVARLGEIVDQFVAADKYVYVSPMWNFTLPPVLKAYTDATSIAGKTFKYTENGPVGLLHGKKALHIQASGSVYSEGPLASIEMGYRYLKNILQFYGIPNMEAIFVEGTAVRSAEQVKAKAIAQAKEVAKRWSLVESIL</sequence>
<dbReference type="PANTHER" id="PTHR43741:SF7">
    <property type="entry name" value="FMN-DEPENDENT NADH:QUINONE OXIDOREDUCTASE"/>
    <property type="match status" value="1"/>
</dbReference>
<evidence type="ECO:0000259" key="7">
    <source>
        <dbReference type="Pfam" id="PF02525"/>
    </source>
</evidence>
<gene>
    <name evidence="6" type="primary">azoR</name>
    <name evidence="8" type="ORF">GON05_10105</name>
</gene>
<keyword evidence="9" id="KW-1185">Reference proteome</keyword>
<dbReference type="InterPro" id="IPR023048">
    <property type="entry name" value="NADH:quinone_OxRdtase_FMN_depd"/>
</dbReference>
<comment type="similarity">
    <text evidence="6">Belongs to the azoreductase type 1 family.</text>
</comment>
<dbReference type="InterPro" id="IPR003680">
    <property type="entry name" value="Flavodoxin_fold"/>
</dbReference>
<dbReference type="RefSeq" id="WP_157319024.1">
    <property type="nucleotide sequence ID" value="NZ_WSEM01000008.1"/>
</dbReference>
<keyword evidence="3 6" id="KW-0560">Oxidoreductase</keyword>
<comment type="catalytic activity">
    <reaction evidence="6">
        <text>2 a quinone + NADH + H(+) = 2 a 1,4-benzosemiquinone + NAD(+)</text>
        <dbReference type="Rhea" id="RHEA:65952"/>
        <dbReference type="ChEBI" id="CHEBI:15378"/>
        <dbReference type="ChEBI" id="CHEBI:57540"/>
        <dbReference type="ChEBI" id="CHEBI:57945"/>
        <dbReference type="ChEBI" id="CHEBI:132124"/>
        <dbReference type="ChEBI" id="CHEBI:134225"/>
    </reaction>
</comment>
<comment type="caution">
    <text evidence="6">Lacks conserved residue(s) required for the propagation of feature annotation.</text>
</comment>
<dbReference type="InterPro" id="IPR050104">
    <property type="entry name" value="FMN-dep_NADH:Q_OxRdtase_AzoR1"/>
</dbReference>
<name>A0ABW9U790_9BACL</name>
<reference evidence="8 9" key="1">
    <citation type="submission" date="2019-12" db="EMBL/GenBank/DDBJ databases">
        <authorList>
            <person name="Huq M.A."/>
        </authorList>
    </citation>
    <scope>NUCLEOTIDE SEQUENCE [LARGE SCALE GENOMIC DNA]</scope>
    <source>
        <strain evidence="8 9">MAH-34</strain>
    </source>
</reference>
<feature type="domain" description="Flavodoxin-like fold" evidence="7">
    <location>
        <begin position="3"/>
        <end position="204"/>
    </location>
</feature>
<dbReference type="Gene3D" id="3.40.50.360">
    <property type="match status" value="1"/>
</dbReference>
<comment type="function">
    <text evidence="6">Also exhibits azoreductase activity. Catalyzes the reductive cleavage of the azo bond in aromatic azo compounds to the corresponding amines.</text>
</comment>
<dbReference type="EMBL" id="WSEM01000008">
    <property type="protein sequence ID" value="MVQ35009.1"/>
    <property type="molecule type" value="Genomic_DNA"/>
</dbReference>
<dbReference type="HAMAP" id="MF_01216">
    <property type="entry name" value="Azoreductase_type1"/>
    <property type="match status" value="1"/>
</dbReference>
<evidence type="ECO:0000313" key="8">
    <source>
        <dbReference type="EMBL" id="MVQ35009.1"/>
    </source>
</evidence>
<evidence type="ECO:0000256" key="4">
    <source>
        <dbReference type="ARBA" id="ARBA00023027"/>
    </source>
</evidence>
<dbReference type="EC" id="1.6.5.-" evidence="6"/>
<comment type="caution">
    <text evidence="8">The sequence shown here is derived from an EMBL/GenBank/DDBJ whole genome shotgun (WGS) entry which is preliminary data.</text>
</comment>
<keyword evidence="2 6" id="KW-0288">FMN</keyword>
<comment type="subunit">
    <text evidence="6">Homodimer.</text>
</comment>
<dbReference type="Pfam" id="PF02525">
    <property type="entry name" value="Flavodoxin_2"/>
    <property type="match status" value="1"/>
</dbReference>
<keyword evidence="1 6" id="KW-0285">Flavoprotein</keyword>
<protein>
    <recommendedName>
        <fullName evidence="6">FMN dependent NADH:quinone oxidoreductase</fullName>
        <ecNumber evidence="6">1.6.5.-</ecNumber>
    </recommendedName>
    <alternativeName>
        <fullName evidence="6">Azo-dye reductase</fullName>
    </alternativeName>
    <alternativeName>
        <fullName evidence="6">FMN-dependent NADH-azo compound oxidoreductase</fullName>
    </alternativeName>
    <alternativeName>
        <fullName evidence="6">FMN-dependent NADH-azoreductase</fullName>
        <ecNumber evidence="6">1.7.1.17</ecNumber>
    </alternativeName>
</protein>
<comment type="catalytic activity">
    <reaction evidence="5">
        <text>N,N-dimethyl-1,4-phenylenediamine + anthranilate + 2 NAD(+) = 2-(4-dimethylaminophenyl)diazenylbenzoate + 2 NADH + 2 H(+)</text>
        <dbReference type="Rhea" id="RHEA:55872"/>
        <dbReference type="ChEBI" id="CHEBI:15378"/>
        <dbReference type="ChEBI" id="CHEBI:15783"/>
        <dbReference type="ChEBI" id="CHEBI:16567"/>
        <dbReference type="ChEBI" id="CHEBI:57540"/>
        <dbReference type="ChEBI" id="CHEBI:57945"/>
        <dbReference type="ChEBI" id="CHEBI:71579"/>
        <dbReference type="EC" id="1.7.1.17"/>
    </reaction>
    <physiologicalReaction direction="right-to-left" evidence="5">
        <dbReference type="Rhea" id="RHEA:55874"/>
    </physiologicalReaction>
</comment>
<keyword evidence="4 6" id="KW-0520">NAD</keyword>
<evidence type="ECO:0000256" key="1">
    <source>
        <dbReference type="ARBA" id="ARBA00022630"/>
    </source>
</evidence>
<dbReference type="SUPFAM" id="SSF52218">
    <property type="entry name" value="Flavoproteins"/>
    <property type="match status" value="1"/>
</dbReference>
<comment type="cofactor">
    <cofactor evidence="6">
        <name>FMN</name>
        <dbReference type="ChEBI" id="CHEBI:58210"/>
    </cofactor>
    <text evidence="6">Binds 1 FMN per subunit.</text>
</comment>
<dbReference type="InterPro" id="IPR029039">
    <property type="entry name" value="Flavoprotein-like_sf"/>
</dbReference>
<organism evidence="8 9">
    <name type="scientific">Paenibacillus anseongense</name>
    <dbReference type="NCBI Taxonomy" id="2682845"/>
    <lineage>
        <taxon>Bacteria</taxon>
        <taxon>Bacillati</taxon>
        <taxon>Bacillota</taxon>
        <taxon>Bacilli</taxon>
        <taxon>Bacillales</taxon>
        <taxon>Paenibacillaceae</taxon>
        <taxon>Paenibacillus</taxon>
    </lineage>
</organism>
<evidence type="ECO:0000256" key="3">
    <source>
        <dbReference type="ARBA" id="ARBA00023002"/>
    </source>
</evidence>